<dbReference type="Proteomes" id="UP000194260">
    <property type="component" value="Chromosome"/>
</dbReference>
<name>A0A1X9SYF4_9BACT</name>
<dbReference type="KEGG" id="camy:CSUIS_1516"/>
<keyword evidence="1" id="KW-0489">Methyltransferase</keyword>
<dbReference type="GO" id="GO:0032259">
    <property type="term" value="P:methylation"/>
    <property type="evidence" value="ECO:0007669"/>
    <property type="project" value="UniProtKB-KW"/>
</dbReference>
<reference evidence="2" key="1">
    <citation type="journal article" date="2017" name="Genome Biol. Evol.">
        <title>Comparative Genomic Analysis Identifies a Campylobacter Clade Deficient in Selenium Metabolism.</title>
        <authorList>
            <person name="Miller W.G."/>
            <person name="Yee E."/>
            <person name="Lopes B.S."/>
            <person name="Chapman M.H."/>
            <person name="Huynh S."/>
            <person name="Bono J.L."/>
            <person name="Parker C.T."/>
            <person name="Strachan N.J.C."/>
            <person name="Forbes K.J."/>
        </authorList>
    </citation>
    <scope>NUCLEOTIDE SEQUENCE [LARGE SCALE GENOMIC DNA]</scope>
    <source>
        <strain evidence="2">RM6137</strain>
    </source>
</reference>
<accession>A0A1X9SYF4</accession>
<keyword evidence="1" id="KW-0808">Transferase</keyword>
<dbReference type="AlphaFoldDB" id="A0A1X9SYF4"/>
<dbReference type="RefSeq" id="WP_086293214.1">
    <property type="nucleotide sequence ID" value="NZ_CP018789.1"/>
</dbReference>
<dbReference type="Gene3D" id="3.40.50.150">
    <property type="entry name" value="Vaccinia Virus protein VP39"/>
    <property type="match status" value="1"/>
</dbReference>
<protein>
    <submittedName>
        <fullName evidence="1">Methyltransferase</fullName>
    </submittedName>
</protein>
<dbReference type="EMBL" id="CP018789">
    <property type="protein sequence ID" value="ARR01298.1"/>
    <property type="molecule type" value="Genomic_DNA"/>
</dbReference>
<dbReference type="InterPro" id="IPR029063">
    <property type="entry name" value="SAM-dependent_MTases_sf"/>
</dbReference>
<gene>
    <name evidence="1" type="ORF">CSUIS_1516</name>
</gene>
<evidence type="ECO:0000313" key="1">
    <source>
        <dbReference type="EMBL" id="ARR01298.1"/>
    </source>
</evidence>
<sequence>MSGYISNLKGFKYPDAELIRYFFKNHLNTNPQKVLELGCNNGNNLSVFASYDYEVIGVELNLQNVENANFNFTNVYGFDKFKFINQDMREFCKSAKGLKAGVLLIPNVINYITKSDFITLLDNIIKNELIEPNSDFFIRARSIKDHRYGLGEQIDDGVFILSGDEYSGEKGIICSCYKEYELVEILKSKLNLRDFTLITSENLNVKSGVYIKDSDIIIYGKIN</sequence>
<proteinExistence type="predicted"/>
<evidence type="ECO:0000313" key="2">
    <source>
        <dbReference type="Proteomes" id="UP000194260"/>
    </source>
</evidence>
<organism evidence="1 2">
    <name type="scientific">Campylobacter porcelli</name>
    <dbReference type="NCBI Taxonomy" id="1660073"/>
    <lineage>
        <taxon>Bacteria</taxon>
        <taxon>Pseudomonadati</taxon>
        <taxon>Campylobacterota</taxon>
        <taxon>Epsilonproteobacteria</taxon>
        <taxon>Campylobacterales</taxon>
        <taxon>Campylobacteraceae</taxon>
        <taxon>Campylobacter</taxon>
    </lineage>
</organism>
<dbReference type="STRING" id="1660073.CSUIS_1516"/>
<dbReference type="GO" id="GO:0008168">
    <property type="term" value="F:methyltransferase activity"/>
    <property type="evidence" value="ECO:0007669"/>
    <property type="project" value="UniProtKB-KW"/>
</dbReference>
<dbReference type="SUPFAM" id="SSF53335">
    <property type="entry name" value="S-adenosyl-L-methionine-dependent methyltransferases"/>
    <property type="match status" value="1"/>
</dbReference>
<dbReference type="CDD" id="cd02440">
    <property type="entry name" value="AdoMet_MTases"/>
    <property type="match status" value="1"/>
</dbReference>